<feature type="region of interest" description="Disordered" evidence="2">
    <location>
        <begin position="142"/>
        <end position="245"/>
    </location>
</feature>
<organism evidence="3 4">
    <name type="scientific">Marinoscillum luteum</name>
    <dbReference type="NCBI Taxonomy" id="861051"/>
    <lineage>
        <taxon>Bacteria</taxon>
        <taxon>Pseudomonadati</taxon>
        <taxon>Bacteroidota</taxon>
        <taxon>Cytophagia</taxon>
        <taxon>Cytophagales</taxon>
        <taxon>Reichenbachiellaceae</taxon>
        <taxon>Marinoscillum</taxon>
    </lineage>
</organism>
<dbReference type="EMBL" id="JBIPKE010000020">
    <property type="protein sequence ID" value="MFH6985429.1"/>
    <property type="molecule type" value="Genomic_DNA"/>
</dbReference>
<evidence type="ECO:0008006" key="5">
    <source>
        <dbReference type="Google" id="ProtNLM"/>
    </source>
</evidence>
<dbReference type="Proteomes" id="UP001610063">
    <property type="component" value="Unassembled WGS sequence"/>
</dbReference>
<dbReference type="InterPro" id="IPR011990">
    <property type="entry name" value="TPR-like_helical_dom_sf"/>
</dbReference>
<comment type="caution">
    <text evidence="3">The sequence shown here is derived from an EMBL/GenBank/DDBJ whole genome shotgun (WGS) entry which is preliminary data.</text>
</comment>
<evidence type="ECO:0000256" key="1">
    <source>
        <dbReference type="PROSITE-ProRule" id="PRU00339"/>
    </source>
</evidence>
<gene>
    <name evidence="3" type="ORF">ACHKAR_18405</name>
</gene>
<feature type="compositionally biased region" description="Basic and acidic residues" evidence="2">
    <location>
        <begin position="232"/>
        <end position="245"/>
    </location>
</feature>
<feature type="compositionally biased region" description="Basic and acidic residues" evidence="2">
    <location>
        <begin position="179"/>
        <end position="206"/>
    </location>
</feature>
<feature type="compositionally biased region" description="Basic and acidic residues" evidence="2">
    <location>
        <begin position="214"/>
        <end position="223"/>
    </location>
</feature>
<name>A0ABW7NGV6_9BACT</name>
<dbReference type="InterPro" id="IPR019734">
    <property type="entry name" value="TPR_rpt"/>
</dbReference>
<sequence length="277" mass="32096">MKAFLILLLLFINADPTEIARINRLKNKAEVAFEHGQYDVAATNYRLLYDSIGVDDPTVGLNLAHSYYALGDTANAKLKYQSVASSNDKKLKSIAYQQLGVMAKTPATLSESLQYLKAALKADPANEEARYNYEVVKKLLDQQKEQQQDQDQENKDENKDQDKKDQEKNEDQNEDQENQDQKDQEQQQKDQEQKDSEQKDDQKGDEEKEQEQEGEQKEEEKDQQNQNPSTKQKLEDMNISEEKARMILEAMKNNEIQYIQQQKRKATEQPDSGKPDW</sequence>
<feature type="repeat" description="TPR" evidence="1">
    <location>
        <begin position="93"/>
        <end position="126"/>
    </location>
</feature>
<dbReference type="RefSeq" id="WP_395418887.1">
    <property type="nucleotide sequence ID" value="NZ_JBIPKE010000020.1"/>
</dbReference>
<evidence type="ECO:0000256" key="2">
    <source>
        <dbReference type="SAM" id="MobiDB-lite"/>
    </source>
</evidence>
<keyword evidence="1" id="KW-0802">TPR repeat</keyword>
<dbReference type="SUPFAM" id="SSF48452">
    <property type="entry name" value="TPR-like"/>
    <property type="match status" value="1"/>
</dbReference>
<dbReference type="Gene3D" id="1.25.40.10">
    <property type="entry name" value="Tetratricopeptide repeat domain"/>
    <property type="match status" value="1"/>
</dbReference>
<dbReference type="PROSITE" id="PS50005">
    <property type="entry name" value="TPR"/>
    <property type="match status" value="1"/>
</dbReference>
<evidence type="ECO:0000313" key="4">
    <source>
        <dbReference type="Proteomes" id="UP001610063"/>
    </source>
</evidence>
<proteinExistence type="predicted"/>
<keyword evidence="4" id="KW-1185">Reference proteome</keyword>
<reference evidence="3 4" key="1">
    <citation type="journal article" date="2013" name="Int. J. Syst. Evol. Microbiol.">
        <title>Marinoscillum luteum sp. nov., isolated from marine sediment.</title>
        <authorList>
            <person name="Cha I.T."/>
            <person name="Park S.J."/>
            <person name="Kim S.J."/>
            <person name="Kim J.G."/>
            <person name="Jung M.Y."/>
            <person name="Shin K.S."/>
            <person name="Kwon K.K."/>
            <person name="Yang S.H."/>
            <person name="Seo Y.S."/>
            <person name="Rhee S.K."/>
        </authorList>
    </citation>
    <scope>NUCLEOTIDE SEQUENCE [LARGE SCALE GENOMIC DNA]</scope>
    <source>
        <strain evidence="3 4">KCTC 23939</strain>
    </source>
</reference>
<feature type="compositionally biased region" description="Basic and acidic residues" evidence="2">
    <location>
        <begin position="142"/>
        <end position="171"/>
    </location>
</feature>
<evidence type="ECO:0000313" key="3">
    <source>
        <dbReference type="EMBL" id="MFH6985429.1"/>
    </source>
</evidence>
<protein>
    <recommendedName>
        <fullName evidence="5">Aerotolerance regulator BatC</fullName>
    </recommendedName>
</protein>
<accession>A0ABW7NGV6</accession>